<organism evidence="6 7">
    <name type="scientific">Denitromonas halophila</name>
    <dbReference type="NCBI Taxonomy" id="1629404"/>
    <lineage>
        <taxon>Bacteria</taxon>
        <taxon>Pseudomonadati</taxon>
        <taxon>Pseudomonadota</taxon>
        <taxon>Betaproteobacteria</taxon>
        <taxon>Rhodocyclales</taxon>
        <taxon>Zoogloeaceae</taxon>
        <taxon>Denitromonas</taxon>
    </lineage>
</organism>
<dbReference type="Pfam" id="PF02311">
    <property type="entry name" value="AraC_binding"/>
    <property type="match status" value="1"/>
</dbReference>
<evidence type="ECO:0000256" key="2">
    <source>
        <dbReference type="ARBA" id="ARBA00023015"/>
    </source>
</evidence>
<dbReference type="PANTHER" id="PTHR11019:SF159">
    <property type="entry name" value="TRANSCRIPTIONAL REGULATOR-RELATED"/>
    <property type="match status" value="1"/>
</dbReference>
<evidence type="ECO:0000256" key="3">
    <source>
        <dbReference type="ARBA" id="ARBA00023125"/>
    </source>
</evidence>
<dbReference type="Gene3D" id="2.60.120.10">
    <property type="entry name" value="Jelly Rolls"/>
    <property type="match status" value="1"/>
</dbReference>
<gene>
    <name evidence="6" type="ORF">FHP91_10745</name>
</gene>
<dbReference type="FunFam" id="1.10.10.60:FF:000132">
    <property type="entry name" value="AraC family transcriptional regulator"/>
    <property type="match status" value="1"/>
</dbReference>
<dbReference type="PROSITE" id="PS00041">
    <property type="entry name" value="HTH_ARAC_FAMILY_1"/>
    <property type="match status" value="1"/>
</dbReference>
<evidence type="ECO:0000256" key="1">
    <source>
        <dbReference type="ARBA" id="ARBA00022491"/>
    </source>
</evidence>
<evidence type="ECO:0000256" key="4">
    <source>
        <dbReference type="ARBA" id="ARBA00023163"/>
    </source>
</evidence>
<reference evidence="6 7" key="1">
    <citation type="submission" date="2019-07" db="EMBL/GenBank/DDBJ databases">
        <title>The pathways for chlorine oxyanion respiration interact through the shared metabolite chlorate.</title>
        <authorList>
            <person name="Barnum T.P."/>
            <person name="Cheng Y."/>
            <person name="Hill K.A."/>
            <person name="Lucas L.N."/>
            <person name="Carlson H.K."/>
            <person name="Coates J.D."/>
        </authorList>
    </citation>
    <scope>NUCLEOTIDE SEQUENCE [LARGE SCALE GENOMIC DNA]</scope>
    <source>
        <strain evidence="6 7">SFB-3</strain>
    </source>
</reference>
<dbReference type="PROSITE" id="PS01124">
    <property type="entry name" value="HTH_ARAC_FAMILY_2"/>
    <property type="match status" value="1"/>
</dbReference>
<evidence type="ECO:0000313" key="7">
    <source>
        <dbReference type="Proteomes" id="UP000319502"/>
    </source>
</evidence>
<feature type="domain" description="HTH araC/xylS-type" evidence="5">
    <location>
        <begin position="167"/>
        <end position="264"/>
    </location>
</feature>
<dbReference type="CDD" id="cd06124">
    <property type="entry name" value="cupin_NimR-like_N"/>
    <property type="match status" value="1"/>
</dbReference>
<keyword evidence="7" id="KW-1185">Reference proteome</keyword>
<dbReference type="Pfam" id="PF12833">
    <property type="entry name" value="HTH_18"/>
    <property type="match status" value="1"/>
</dbReference>
<dbReference type="InterPro" id="IPR003313">
    <property type="entry name" value="AraC-bd"/>
</dbReference>
<proteinExistence type="predicted"/>
<dbReference type="SUPFAM" id="SSF46689">
    <property type="entry name" value="Homeodomain-like"/>
    <property type="match status" value="1"/>
</dbReference>
<dbReference type="SMART" id="SM00342">
    <property type="entry name" value="HTH_ARAC"/>
    <property type="match status" value="1"/>
</dbReference>
<keyword evidence="2" id="KW-0805">Transcription regulation</keyword>
<keyword evidence="1" id="KW-0678">Repressor</keyword>
<dbReference type="OrthoDB" id="9804543at2"/>
<sequence length="272" mass="30071">MSMNGQTPGAIARQLSELTQLPRPLYGHVEALPNRVLGYRHRHPWGQFAYAEQGVLEVRSAAGRFVAPPQRAVWIPAGVMHRVVCSAQTRIRSLYVAPEMPGWATDRCRVLVVSPLLRELIRAFSLVPEAYDEAGPDGRLAAVLFDQIAAAPEVALMLPLPTDVRLRQLCDRVQAHPDRRVTLAEWSARVGVSEKTLSRVFVRETGLSFRVWRQRVRLLGALPALARGERVTDVALACGYDSLSAFIAAFKQQFDATPGAFVQANRDLSQVG</sequence>
<accession>A0A557QW54</accession>
<evidence type="ECO:0000259" key="5">
    <source>
        <dbReference type="PROSITE" id="PS01124"/>
    </source>
</evidence>
<evidence type="ECO:0000313" key="6">
    <source>
        <dbReference type="EMBL" id="TVO57056.1"/>
    </source>
</evidence>
<dbReference type="SUPFAM" id="SSF51182">
    <property type="entry name" value="RmlC-like cupins"/>
    <property type="match status" value="1"/>
</dbReference>
<keyword evidence="4" id="KW-0804">Transcription</keyword>
<dbReference type="AlphaFoldDB" id="A0A557QW54"/>
<name>A0A557QW54_9RHOO</name>
<dbReference type="EMBL" id="VMNK01000008">
    <property type="protein sequence ID" value="TVO57056.1"/>
    <property type="molecule type" value="Genomic_DNA"/>
</dbReference>
<keyword evidence="3" id="KW-0238">DNA-binding</keyword>
<dbReference type="Proteomes" id="UP000319502">
    <property type="component" value="Unassembled WGS sequence"/>
</dbReference>
<dbReference type="GO" id="GO:0043565">
    <property type="term" value="F:sequence-specific DNA binding"/>
    <property type="evidence" value="ECO:0007669"/>
    <property type="project" value="InterPro"/>
</dbReference>
<dbReference type="InterPro" id="IPR011051">
    <property type="entry name" value="RmlC_Cupin_sf"/>
</dbReference>
<dbReference type="InterPro" id="IPR009057">
    <property type="entry name" value="Homeodomain-like_sf"/>
</dbReference>
<dbReference type="GO" id="GO:0003700">
    <property type="term" value="F:DNA-binding transcription factor activity"/>
    <property type="evidence" value="ECO:0007669"/>
    <property type="project" value="InterPro"/>
</dbReference>
<dbReference type="InterPro" id="IPR018062">
    <property type="entry name" value="HTH_AraC-typ_CS"/>
</dbReference>
<dbReference type="PANTHER" id="PTHR11019">
    <property type="entry name" value="HTH-TYPE TRANSCRIPTIONAL REGULATOR NIMR"/>
    <property type="match status" value="1"/>
</dbReference>
<dbReference type="Gene3D" id="1.10.10.60">
    <property type="entry name" value="Homeodomain-like"/>
    <property type="match status" value="2"/>
</dbReference>
<dbReference type="InterPro" id="IPR014710">
    <property type="entry name" value="RmlC-like_jellyroll"/>
</dbReference>
<comment type="caution">
    <text evidence="6">The sequence shown here is derived from an EMBL/GenBank/DDBJ whole genome shotgun (WGS) entry which is preliminary data.</text>
</comment>
<protein>
    <submittedName>
        <fullName evidence="6">AraC family transcriptional regulator</fullName>
    </submittedName>
</protein>
<dbReference type="InterPro" id="IPR018060">
    <property type="entry name" value="HTH_AraC"/>
</dbReference>